<feature type="transmembrane region" description="Helical" evidence="8">
    <location>
        <begin position="101"/>
        <end position="122"/>
    </location>
</feature>
<evidence type="ECO:0000313" key="10">
    <source>
        <dbReference type="EMBL" id="TWR29611.1"/>
    </source>
</evidence>
<comment type="subcellular location">
    <subcellularLocation>
        <location evidence="1">Cell membrane</location>
        <topology evidence="1">Multi-pass membrane protein</topology>
    </subcellularLocation>
</comment>
<evidence type="ECO:0000256" key="3">
    <source>
        <dbReference type="ARBA" id="ARBA00022448"/>
    </source>
</evidence>
<feature type="transmembrane region" description="Helical" evidence="8">
    <location>
        <begin position="163"/>
        <end position="184"/>
    </location>
</feature>
<name>A0A563UE35_9SPHI</name>
<feature type="transmembrane region" description="Helical" evidence="8">
    <location>
        <begin position="48"/>
        <end position="65"/>
    </location>
</feature>
<dbReference type="SUPFAM" id="SSF103473">
    <property type="entry name" value="MFS general substrate transporter"/>
    <property type="match status" value="1"/>
</dbReference>
<keyword evidence="6 8" id="KW-1133">Transmembrane helix</keyword>
<evidence type="ECO:0000259" key="9">
    <source>
        <dbReference type="PROSITE" id="PS50850"/>
    </source>
</evidence>
<keyword evidence="5 8" id="KW-0812">Transmembrane</keyword>
<dbReference type="CDD" id="cd17320">
    <property type="entry name" value="MFS_MdfA_MDR_like"/>
    <property type="match status" value="1"/>
</dbReference>
<keyword evidence="7 8" id="KW-0472">Membrane</keyword>
<evidence type="ECO:0000256" key="6">
    <source>
        <dbReference type="ARBA" id="ARBA00022989"/>
    </source>
</evidence>
<feature type="transmembrane region" description="Helical" evidence="8">
    <location>
        <begin position="344"/>
        <end position="364"/>
    </location>
</feature>
<dbReference type="InterPro" id="IPR036259">
    <property type="entry name" value="MFS_trans_sf"/>
</dbReference>
<gene>
    <name evidence="10" type="ORF">FPZ43_07025</name>
</gene>
<dbReference type="GO" id="GO:1990961">
    <property type="term" value="P:xenobiotic detoxification by transmembrane export across the plasma membrane"/>
    <property type="evidence" value="ECO:0007669"/>
    <property type="project" value="InterPro"/>
</dbReference>
<feature type="transmembrane region" description="Helical" evidence="8">
    <location>
        <begin position="283"/>
        <end position="304"/>
    </location>
</feature>
<keyword evidence="3" id="KW-0813">Transport</keyword>
<dbReference type="PANTHER" id="PTHR23502">
    <property type="entry name" value="MAJOR FACILITATOR SUPERFAMILY"/>
    <property type="match status" value="1"/>
</dbReference>
<dbReference type="NCBIfam" id="TIGR00710">
    <property type="entry name" value="efflux_Bcr_CflA"/>
    <property type="match status" value="1"/>
</dbReference>
<evidence type="ECO:0000256" key="7">
    <source>
        <dbReference type="ARBA" id="ARBA00023136"/>
    </source>
</evidence>
<evidence type="ECO:0000256" key="2">
    <source>
        <dbReference type="ARBA" id="ARBA00006236"/>
    </source>
</evidence>
<dbReference type="InterPro" id="IPR011701">
    <property type="entry name" value="MFS"/>
</dbReference>
<dbReference type="PROSITE" id="PS50850">
    <property type="entry name" value="MFS"/>
    <property type="match status" value="1"/>
</dbReference>
<feature type="transmembrane region" description="Helical" evidence="8">
    <location>
        <begin position="250"/>
        <end position="271"/>
    </location>
</feature>
<evidence type="ECO:0000256" key="1">
    <source>
        <dbReference type="ARBA" id="ARBA00004651"/>
    </source>
</evidence>
<dbReference type="RefSeq" id="WP_146381166.1">
    <property type="nucleotide sequence ID" value="NZ_VOEJ01000003.1"/>
</dbReference>
<keyword evidence="11" id="KW-1185">Reference proteome</keyword>
<protein>
    <submittedName>
        <fullName evidence="10">Multidrug effflux MFS transporter</fullName>
    </submittedName>
</protein>
<feature type="transmembrane region" description="Helical" evidence="8">
    <location>
        <begin position="370"/>
        <end position="390"/>
    </location>
</feature>
<proteinExistence type="inferred from homology"/>
<comment type="similarity">
    <text evidence="2">Belongs to the major facilitator superfamily. Bcr/CmlA family.</text>
</comment>
<feature type="domain" description="Major facilitator superfamily (MFS) profile" evidence="9">
    <location>
        <begin position="10"/>
        <end position="392"/>
    </location>
</feature>
<comment type="caution">
    <text evidence="10">The sequence shown here is derived from an EMBL/GenBank/DDBJ whole genome shotgun (WGS) entry which is preliminary data.</text>
</comment>
<evidence type="ECO:0000256" key="8">
    <source>
        <dbReference type="SAM" id="Phobius"/>
    </source>
</evidence>
<dbReference type="FunFam" id="1.20.1720.10:FF:000005">
    <property type="entry name" value="Bcr/CflA family efflux transporter"/>
    <property type="match status" value="1"/>
</dbReference>
<dbReference type="PANTHER" id="PTHR23502:SF132">
    <property type="entry name" value="POLYAMINE TRANSPORTER 2-RELATED"/>
    <property type="match status" value="1"/>
</dbReference>
<feature type="transmembrane region" description="Helical" evidence="8">
    <location>
        <begin position="310"/>
        <end position="332"/>
    </location>
</feature>
<dbReference type="EMBL" id="VOEJ01000003">
    <property type="protein sequence ID" value="TWR29611.1"/>
    <property type="molecule type" value="Genomic_DNA"/>
</dbReference>
<evidence type="ECO:0000313" key="11">
    <source>
        <dbReference type="Proteomes" id="UP000320042"/>
    </source>
</evidence>
<dbReference type="Gene3D" id="1.20.1720.10">
    <property type="entry name" value="Multidrug resistance protein D"/>
    <property type="match status" value="1"/>
</dbReference>
<evidence type="ECO:0000256" key="5">
    <source>
        <dbReference type="ARBA" id="ARBA00022692"/>
    </source>
</evidence>
<organism evidence="10 11">
    <name type="scientific">Mucilaginibacter pallidiroseus</name>
    <dbReference type="NCBI Taxonomy" id="2599295"/>
    <lineage>
        <taxon>Bacteria</taxon>
        <taxon>Pseudomonadati</taxon>
        <taxon>Bacteroidota</taxon>
        <taxon>Sphingobacteriia</taxon>
        <taxon>Sphingobacteriales</taxon>
        <taxon>Sphingobacteriaceae</taxon>
        <taxon>Mucilaginibacter</taxon>
    </lineage>
</organism>
<evidence type="ECO:0000256" key="4">
    <source>
        <dbReference type="ARBA" id="ARBA00022475"/>
    </source>
</evidence>
<feature type="transmembrane region" description="Helical" evidence="8">
    <location>
        <begin position="9"/>
        <end position="28"/>
    </location>
</feature>
<accession>A0A563UE35</accession>
<reference evidence="10 11" key="1">
    <citation type="submission" date="2019-07" db="EMBL/GenBank/DDBJ databases">
        <authorList>
            <person name="Kim J."/>
        </authorList>
    </citation>
    <scope>NUCLEOTIDE SEQUENCE [LARGE SCALE GENOMIC DNA]</scope>
    <source>
        <strain evidence="11">dk17</strain>
    </source>
</reference>
<dbReference type="GO" id="GO:0005886">
    <property type="term" value="C:plasma membrane"/>
    <property type="evidence" value="ECO:0007669"/>
    <property type="project" value="UniProtKB-SubCell"/>
</dbReference>
<keyword evidence="4" id="KW-1003">Cell membrane</keyword>
<dbReference type="Proteomes" id="UP000320042">
    <property type="component" value="Unassembled WGS sequence"/>
</dbReference>
<dbReference type="Pfam" id="PF07690">
    <property type="entry name" value="MFS_1"/>
    <property type="match status" value="1"/>
</dbReference>
<feature type="transmembrane region" description="Helical" evidence="8">
    <location>
        <begin position="77"/>
        <end position="95"/>
    </location>
</feature>
<feature type="transmembrane region" description="Helical" evidence="8">
    <location>
        <begin position="134"/>
        <end position="157"/>
    </location>
</feature>
<dbReference type="OrthoDB" id="9800416at2"/>
<feature type="transmembrane region" description="Helical" evidence="8">
    <location>
        <begin position="214"/>
        <end position="238"/>
    </location>
</feature>
<dbReference type="InterPro" id="IPR004812">
    <property type="entry name" value="Efflux_drug-R_Bcr/CmlA"/>
</dbReference>
<dbReference type="InterPro" id="IPR020846">
    <property type="entry name" value="MFS_dom"/>
</dbReference>
<sequence length="400" mass="42795">MAKKPIGKYVIYILGLLAALGPFSIDMYLPGFKVIAADLKTSPSEVSLTLSSYFIGISAGQLLYGPLLDKFGRKKPLYFGVFIYLAACVGCYFSTDINQLIIFRFIQAIGSCATAVASVALVRDLFEADERAKGFASIMLVIALSPMLAPTIGGYLITIAGWHTVFIFLAVMAVLILTLSYFFIPEVYVPDPQYSLKPGPILSNFLLVLKEPQFVIYASVSALIFSGLFVYVASSPIIFMELYGVSETTYGWIFAGLSVAFIGSSQVNSYILRWYSSQKIINYAMGLCLLSSLIFLVFALMGMLNLTNTLVFLALFLAGLGFINPNASALSLEPFSKNAGSASALMGALQMGLGALVSAVASSFPAGSVLPMPLAMAVASVIAAVILAATKQPNKRTSNL</sequence>
<dbReference type="GO" id="GO:0042910">
    <property type="term" value="F:xenobiotic transmembrane transporter activity"/>
    <property type="evidence" value="ECO:0007669"/>
    <property type="project" value="InterPro"/>
</dbReference>
<dbReference type="AlphaFoldDB" id="A0A563UE35"/>